<organism evidence="2 3">
    <name type="scientific">Cuscuta epithymum</name>
    <dbReference type="NCBI Taxonomy" id="186058"/>
    <lineage>
        <taxon>Eukaryota</taxon>
        <taxon>Viridiplantae</taxon>
        <taxon>Streptophyta</taxon>
        <taxon>Embryophyta</taxon>
        <taxon>Tracheophyta</taxon>
        <taxon>Spermatophyta</taxon>
        <taxon>Magnoliopsida</taxon>
        <taxon>eudicotyledons</taxon>
        <taxon>Gunneridae</taxon>
        <taxon>Pentapetalae</taxon>
        <taxon>asterids</taxon>
        <taxon>lamiids</taxon>
        <taxon>Solanales</taxon>
        <taxon>Convolvulaceae</taxon>
        <taxon>Cuscuteae</taxon>
        <taxon>Cuscuta</taxon>
        <taxon>Cuscuta subgen. Cuscuta</taxon>
    </lineage>
</organism>
<feature type="compositionally biased region" description="Polar residues" evidence="1">
    <location>
        <begin position="125"/>
        <end position="135"/>
    </location>
</feature>
<reference evidence="2" key="1">
    <citation type="submission" date="2022-07" db="EMBL/GenBank/DDBJ databases">
        <authorList>
            <person name="Macas J."/>
            <person name="Novak P."/>
            <person name="Neumann P."/>
        </authorList>
    </citation>
    <scope>NUCLEOTIDE SEQUENCE</scope>
</reference>
<name>A0AAV0DC41_9ASTE</name>
<evidence type="ECO:0000313" key="3">
    <source>
        <dbReference type="Proteomes" id="UP001152523"/>
    </source>
</evidence>
<feature type="compositionally biased region" description="Low complexity" evidence="1">
    <location>
        <begin position="83"/>
        <end position="95"/>
    </location>
</feature>
<feature type="region of interest" description="Disordered" evidence="1">
    <location>
        <begin position="83"/>
        <end position="135"/>
    </location>
</feature>
<dbReference type="Proteomes" id="UP001152523">
    <property type="component" value="Unassembled WGS sequence"/>
</dbReference>
<gene>
    <name evidence="2" type="ORF">CEPIT_LOCUS13098</name>
</gene>
<keyword evidence="3" id="KW-1185">Reference proteome</keyword>
<accession>A0AAV0DC41</accession>
<feature type="compositionally biased region" description="Low complexity" evidence="1">
    <location>
        <begin position="103"/>
        <end position="124"/>
    </location>
</feature>
<evidence type="ECO:0000256" key="1">
    <source>
        <dbReference type="SAM" id="MobiDB-lite"/>
    </source>
</evidence>
<dbReference type="EMBL" id="CAMAPF010000083">
    <property type="protein sequence ID" value="CAH9095007.1"/>
    <property type="molecule type" value="Genomic_DNA"/>
</dbReference>
<comment type="caution">
    <text evidence="2">The sequence shown here is derived from an EMBL/GenBank/DDBJ whole genome shotgun (WGS) entry which is preliminary data.</text>
</comment>
<proteinExistence type="predicted"/>
<protein>
    <submittedName>
        <fullName evidence="2">Uncharacterized protein</fullName>
    </submittedName>
</protein>
<evidence type="ECO:0000313" key="2">
    <source>
        <dbReference type="EMBL" id="CAH9095007.1"/>
    </source>
</evidence>
<sequence>MMIGSPAAQQITQSLIAGHTSVIFTDVVTTVTTPVTGNPDPTDLLVILQRFMDSTIKPWVHEAITARAQEFTNTPTLFNDIIQPQPSSSHSKQQQLTPFLTRQNSEPSTTQPTTPTTSRGTQDTKLVSSPISTTPYPNPCTMVFEELQSIMLARNRQHMQ</sequence>
<dbReference type="AlphaFoldDB" id="A0AAV0DC41"/>